<proteinExistence type="inferred from homology"/>
<dbReference type="Pfam" id="PF02096">
    <property type="entry name" value="60KD_IMP"/>
    <property type="match status" value="1"/>
</dbReference>
<evidence type="ECO:0000313" key="12">
    <source>
        <dbReference type="EMBL" id="OGG60542.1"/>
    </source>
</evidence>
<feature type="domain" description="Membrane insertase YidC/Oxa/ALB C-terminal" evidence="11">
    <location>
        <begin position="31"/>
        <end position="237"/>
    </location>
</feature>
<dbReference type="PANTHER" id="PTHR12428:SF65">
    <property type="entry name" value="CYTOCHROME C OXIDASE ASSEMBLY PROTEIN COX18, MITOCHONDRIAL"/>
    <property type="match status" value="1"/>
</dbReference>
<feature type="transmembrane region" description="Helical" evidence="10">
    <location>
        <begin position="202"/>
        <end position="224"/>
    </location>
</feature>
<dbReference type="GO" id="GO:0005886">
    <property type="term" value="C:plasma membrane"/>
    <property type="evidence" value="ECO:0007669"/>
    <property type="project" value="UniProtKB-SubCell"/>
</dbReference>
<keyword evidence="3" id="KW-1003">Cell membrane</keyword>
<evidence type="ECO:0000256" key="4">
    <source>
        <dbReference type="ARBA" id="ARBA00022692"/>
    </source>
</evidence>
<dbReference type="PANTHER" id="PTHR12428">
    <property type="entry name" value="OXA1"/>
    <property type="match status" value="1"/>
</dbReference>
<comment type="subcellular location">
    <subcellularLocation>
        <location evidence="1">Cell membrane</location>
        <topology evidence="1">Multi-pass membrane protein</topology>
    </subcellularLocation>
    <subcellularLocation>
        <location evidence="9">Membrane</location>
        <topology evidence="9">Multi-pass membrane protein</topology>
    </subcellularLocation>
</comment>
<feature type="transmembrane region" description="Helical" evidence="10">
    <location>
        <begin position="154"/>
        <end position="172"/>
    </location>
</feature>
<dbReference type="Proteomes" id="UP000176377">
    <property type="component" value="Unassembled WGS sequence"/>
</dbReference>
<keyword evidence="5" id="KW-0653">Protein transport</keyword>
<name>A0A1F6DHR9_9BACT</name>
<evidence type="ECO:0000256" key="1">
    <source>
        <dbReference type="ARBA" id="ARBA00004651"/>
    </source>
</evidence>
<protein>
    <recommendedName>
        <fullName evidence="11">Membrane insertase YidC/Oxa/ALB C-terminal domain-containing protein</fullName>
    </recommendedName>
</protein>
<keyword evidence="6 10" id="KW-1133">Transmembrane helix</keyword>
<dbReference type="AlphaFoldDB" id="A0A1F6DHR9"/>
<evidence type="ECO:0000256" key="8">
    <source>
        <dbReference type="ARBA" id="ARBA00023186"/>
    </source>
</evidence>
<dbReference type="InterPro" id="IPR047196">
    <property type="entry name" value="YidC_ALB_C"/>
</dbReference>
<gene>
    <name evidence="12" type="ORF">A2765_00245</name>
</gene>
<keyword evidence="8" id="KW-0143">Chaperone</keyword>
<evidence type="ECO:0000259" key="11">
    <source>
        <dbReference type="Pfam" id="PF02096"/>
    </source>
</evidence>
<sequence length="245" mass="27169">MISNLFHAGIYDPLYNGLAFFVGVIPTHDIGLAIIALTIVVRIVIFPLSNRAIKAQMAMKKVAPEIDLLKVKYKDNREEQGKAIFALYKERGIHPFASIGLMLIQFPVLIGLYWVFYAGGFPDIDTSLLYSFIHVPASVSMEFLGVLDMSKRSIILAALAAVTQLVYTRLSMGPRQKALESTPVEASLSGDMAKSFDFQARYMLPVIIGVIAYTIPAAAPLYWVTSNIAMVLQEYATGRRFNQKI</sequence>
<feature type="transmembrane region" description="Helical" evidence="10">
    <location>
        <begin position="128"/>
        <end position="147"/>
    </location>
</feature>
<evidence type="ECO:0000256" key="6">
    <source>
        <dbReference type="ARBA" id="ARBA00022989"/>
    </source>
</evidence>
<reference evidence="12 13" key="1">
    <citation type="journal article" date="2016" name="Nat. Commun.">
        <title>Thousands of microbial genomes shed light on interconnected biogeochemical processes in an aquifer system.</title>
        <authorList>
            <person name="Anantharaman K."/>
            <person name="Brown C.T."/>
            <person name="Hug L.A."/>
            <person name="Sharon I."/>
            <person name="Castelle C.J."/>
            <person name="Probst A.J."/>
            <person name="Thomas B.C."/>
            <person name="Singh A."/>
            <person name="Wilkins M.J."/>
            <person name="Karaoz U."/>
            <person name="Brodie E.L."/>
            <person name="Williams K.H."/>
            <person name="Hubbard S.S."/>
            <person name="Banfield J.F."/>
        </authorList>
    </citation>
    <scope>NUCLEOTIDE SEQUENCE [LARGE SCALE GENOMIC DNA]</scope>
</reference>
<feature type="transmembrane region" description="Helical" evidence="10">
    <location>
        <begin position="96"/>
        <end position="116"/>
    </location>
</feature>
<evidence type="ECO:0000256" key="10">
    <source>
        <dbReference type="SAM" id="Phobius"/>
    </source>
</evidence>
<evidence type="ECO:0000256" key="2">
    <source>
        <dbReference type="ARBA" id="ARBA00022448"/>
    </source>
</evidence>
<dbReference type="GO" id="GO:0051205">
    <property type="term" value="P:protein insertion into membrane"/>
    <property type="evidence" value="ECO:0007669"/>
    <property type="project" value="TreeGrafter"/>
</dbReference>
<comment type="similarity">
    <text evidence="9">Belongs to the OXA1/ALB3/YidC family.</text>
</comment>
<dbReference type="GO" id="GO:0015031">
    <property type="term" value="P:protein transport"/>
    <property type="evidence" value="ECO:0007669"/>
    <property type="project" value="UniProtKB-KW"/>
</dbReference>
<comment type="caution">
    <text evidence="12">The sequence shown here is derived from an EMBL/GenBank/DDBJ whole genome shotgun (WGS) entry which is preliminary data.</text>
</comment>
<dbReference type="GO" id="GO:0032977">
    <property type="term" value="F:membrane insertase activity"/>
    <property type="evidence" value="ECO:0007669"/>
    <property type="project" value="InterPro"/>
</dbReference>
<keyword evidence="4 9" id="KW-0812">Transmembrane</keyword>
<keyword evidence="7 10" id="KW-0472">Membrane</keyword>
<evidence type="ECO:0000256" key="5">
    <source>
        <dbReference type="ARBA" id="ARBA00022927"/>
    </source>
</evidence>
<keyword evidence="2" id="KW-0813">Transport</keyword>
<accession>A0A1F6DHR9</accession>
<evidence type="ECO:0000256" key="3">
    <source>
        <dbReference type="ARBA" id="ARBA00022475"/>
    </source>
</evidence>
<dbReference type="CDD" id="cd20070">
    <property type="entry name" value="5TM_YidC_Alb3"/>
    <property type="match status" value="1"/>
</dbReference>
<dbReference type="EMBL" id="MFLA01000006">
    <property type="protein sequence ID" value="OGG60542.1"/>
    <property type="molecule type" value="Genomic_DNA"/>
</dbReference>
<evidence type="ECO:0000256" key="7">
    <source>
        <dbReference type="ARBA" id="ARBA00023136"/>
    </source>
</evidence>
<evidence type="ECO:0000256" key="9">
    <source>
        <dbReference type="RuleBase" id="RU003945"/>
    </source>
</evidence>
<dbReference type="InterPro" id="IPR028055">
    <property type="entry name" value="YidC/Oxa/ALB_C"/>
</dbReference>
<feature type="transmembrane region" description="Helical" evidence="10">
    <location>
        <begin position="30"/>
        <end position="49"/>
    </location>
</feature>
<organism evidence="12 13">
    <name type="scientific">Candidatus Kaiserbacteria bacterium RIFCSPHIGHO2_01_FULL_56_24</name>
    <dbReference type="NCBI Taxonomy" id="1798487"/>
    <lineage>
        <taxon>Bacteria</taxon>
        <taxon>Candidatus Kaiseribacteriota</taxon>
    </lineage>
</organism>
<dbReference type="NCBIfam" id="TIGR03592">
    <property type="entry name" value="yidC_oxa1_cterm"/>
    <property type="match status" value="1"/>
</dbReference>
<dbReference type="InterPro" id="IPR001708">
    <property type="entry name" value="YidC/ALB3/OXA1/COX18"/>
</dbReference>
<evidence type="ECO:0000313" key="13">
    <source>
        <dbReference type="Proteomes" id="UP000176377"/>
    </source>
</evidence>